<dbReference type="InterPro" id="IPR011009">
    <property type="entry name" value="Kinase-like_dom_sf"/>
</dbReference>
<evidence type="ECO:0000256" key="3">
    <source>
        <dbReference type="ARBA" id="ARBA00022737"/>
    </source>
</evidence>
<feature type="coiled-coil region" evidence="10">
    <location>
        <begin position="318"/>
        <end position="345"/>
    </location>
</feature>
<dbReference type="CDD" id="cd05169">
    <property type="entry name" value="PIKKc_TOR"/>
    <property type="match status" value="1"/>
</dbReference>
<comment type="similarity">
    <text evidence="1 9">Belongs to the PI3/PI4-kinase family.</text>
</comment>
<evidence type="ECO:0000256" key="6">
    <source>
        <dbReference type="ARBA" id="ARBA00022840"/>
    </source>
</evidence>
<dbReference type="InterPro" id="IPR042099">
    <property type="entry name" value="ANL_N_sf"/>
</dbReference>
<dbReference type="InterPro" id="IPR024585">
    <property type="entry name" value="mTOR_dom"/>
</dbReference>
<keyword evidence="4 9" id="KW-0547">Nucleotide-binding</keyword>
<dbReference type="GO" id="GO:0038202">
    <property type="term" value="P:TORC1 signaling"/>
    <property type="evidence" value="ECO:0007669"/>
    <property type="project" value="TreeGrafter"/>
</dbReference>
<dbReference type="Gene3D" id="1.20.120.150">
    <property type="entry name" value="FKBP12-rapamycin binding domain"/>
    <property type="match status" value="1"/>
</dbReference>
<dbReference type="SUPFAM" id="SSF56801">
    <property type="entry name" value="Acetyl-CoA synthetase-like"/>
    <property type="match status" value="1"/>
</dbReference>
<dbReference type="GO" id="GO:0031931">
    <property type="term" value="C:TORC1 complex"/>
    <property type="evidence" value="ECO:0007669"/>
    <property type="project" value="TreeGrafter"/>
</dbReference>
<evidence type="ECO:0000256" key="1">
    <source>
        <dbReference type="ARBA" id="ARBA00011031"/>
    </source>
</evidence>
<dbReference type="InterPro" id="IPR036738">
    <property type="entry name" value="FRB_sf"/>
</dbReference>
<keyword evidence="5 9" id="KW-0418">Kinase</keyword>
<dbReference type="PANTHER" id="PTHR11139:SF9">
    <property type="entry name" value="SERINE_THREONINE-PROTEIN KINASE MTOR"/>
    <property type="match status" value="1"/>
</dbReference>
<evidence type="ECO:0000313" key="15">
    <source>
        <dbReference type="Proteomes" id="UP001211065"/>
    </source>
</evidence>
<keyword evidence="3" id="KW-0677">Repeat</keyword>
<comment type="caution">
    <text evidence="14">The sequence shown here is derived from an EMBL/GenBank/DDBJ whole genome shotgun (WGS) entry which is preliminary data.</text>
</comment>
<evidence type="ECO:0000256" key="5">
    <source>
        <dbReference type="ARBA" id="ARBA00022777"/>
    </source>
</evidence>
<accession>A0AAD5U9D5</accession>
<dbReference type="FunFam" id="3.30.1010.10:FF:000006">
    <property type="entry name" value="Serine/threonine-protein kinase TOR"/>
    <property type="match status" value="1"/>
</dbReference>
<dbReference type="Gene3D" id="3.40.50.12780">
    <property type="entry name" value="N-terminal domain of ligase-like"/>
    <property type="match status" value="1"/>
</dbReference>
<dbReference type="Pfam" id="PF02260">
    <property type="entry name" value="FATC"/>
    <property type="match status" value="1"/>
</dbReference>
<dbReference type="InterPro" id="IPR016024">
    <property type="entry name" value="ARM-type_fold"/>
</dbReference>
<dbReference type="InterPro" id="IPR000403">
    <property type="entry name" value="PI3/4_kinase_cat_dom"/>
</dbReference>
<dbReference type="GO" id="GO:0005634">
    <property type="term" value="C:nucleus"/>
    <property type="evidence" value="ECO:0007669"/>
    <property type="project" value="TreeGrafter"/>
</dbReference>
<dbReference type="InterPro" id="IPR036940">
    <property type="entry name" value="PI3/4_kinase_cat_sf"/>
</dbReference>
<dbReference type="InterPro" id="IPR003151">
    <property type="entry name" value="PIK-rel_kinase_FAT"/>
</dbReference>
<dbReference type="Pfam" id="PF08771">
    <property type="entry name" value="FRB_dom"/>
    <property type="match status" value="1"/>
</dbReference>
<dbReference type="SUPFAM" id="SSF48371">
    <property type="entry name" value="ARM repeat"/>
    <property type="match status" value="2"/>
</dbReference>
<name>A0AAD5U9D5_9FUNG</name>
<gene>
    <name evidence="14" type="primary">TOR1_5</name>
    <name evidence="14" type="ORF">HK099_005222</name>
</gene>
<dbReference type="EMBL" id="JADGJW010000004">
    <property type="protein sequence ID" value="KAJ3228212.1"/>
    <property type="molecule type" value="Genomic_DNA"/>
</dbReference>
<dbReference type="GO" id="GO:0005524">
    <property type="term" value="F:ATP binding"/>
    <property type="evidence" value="ECO:0007669"/>
    <property type="project" value="UniProtKB-KW"/>
</dbReference>
<dbReference type="GO" id="GO:0044877">
    <property type="term" value="F:protein-containing complex binding"/>
    <property type="evidence" value="ECO:0007669"/>
    <property type="project" value="InterPro"/>
</dbReference>
<evidence type="ECO:0000256" key="8">
    <source>
        <dbReference type="ARBA" id="ARBA00048679"/>
    </source>
</evidence>
<dbReference type="Gene3D" id="1.10.1070.11">
    <property type="entry name" value="Phosphatidylinositol 3-/4-kinase, catalytic domain"/>
    <property type="match status" value="1"/>
</dbReference>
<dbReference type="InterPro" id="IPR045851">
    <property type="entry name" value="AMP-bd_C_sf"/>
</dbReference>
<dbReference type="Gene3D" id="1.25.10.10">
    <property type="entry name" value="Leucine-rich Repeat Variant"/>
    <property type="match status" value="3"/>
</dbReference>
<dbReference type="Gene3D" id="3.30.300.30">
    <property type="match status" value="1"/>
</dbReference>
<keyword evidence="9" id="KW-0723">Serine/threonine-protein kinase</keyword>
<dbReference type="Pfam" id="PF00454">
    <property type="entry name" value="PI3_PI4_kinase"/>
    <property type="match status" value="1"/>
</dbReference>
<evidence type="ECO:0000259" key="11">
    <source>
        <dbReference type="PROSITE" id="PS50290"/>
    </source>
</evidence>
<dbReference type="SUPFAM" id="SSF56112">
    <property type="entry name" value="Protein kinase-like (PK-like)"/>
    <property type="match status" value="1"/>
</dbReference>
<keyword evidence="2 9" id="KW-0808">Transferase</keyword>
<dbReference type="InterPro" id="IPR057564">
    <property type="entry name" value="HEAT_ATR"/>
</dbReference>
<dbReference type="InterPro" id="IPR009076">
    <property type="entry name" value="FRB_dom"/>
</dbReference>
<comment type="catalytic activity">
    <reaction evidence="8">
        <text>L-seryl-[protein] + ATP = O-phospho-L-seryl-[protein] + ADP + H(+)</text>
        <dbReference type="Rhea" id="RHEA:17989"/>
        <dbReference type="Rhea" id="RHEA-COMP:9863"/>
        <dbReference type="Rhea" id="RHEA-COMP:11604"/>
        <dbReference type="ChEBI" id="CHEBI:15378"/>
        <dbReference type="ChEBI" id="CHEBI:29999"/>
        <dbReference type="ChEBI" id="CHEBI:30616"/>
        <dbReference type="ChEBI" id="CHEBI:83421"/>
        <dbReference type="ChEBI" id="CHEBI:456216"/>
        <dbReference type="EC" id="2.7.11.1"/>
    </reaction>
</comment>
<evidence type="ECO:0000256" key="2">
    <source>
        <dbReference type="ARBA" id="ARBA00022679"/>
    </source>
</evidence>
<dbReference type="SMART" id="SM01343">
    <property type="entry name" value="FATC"/>
    <property type="match status" value="1"/>
</dbReference>
<evidence type="ECO:0000259" key="13">
    <source>
        <dbReference type="PROSITE" id="PS51190"/>
    </source>
</evidence>
<reference evidence="14" key="1">
    <citation type="submission" date="2020-05" db="EMBL/GenBank/DDBJ databases">
        <title>Phylogenomic resolution of chytrid fungi.</title>
        <authorList>
            <person name="Stajich J.E."/>
            <person name="Amses K."/>
            <person name="Simmons R."/>
            <person name="Seto K."/>
            <person name="Myers J."/>
            <person name="Bonds A."/>
            <person name="Quandt C.A."/>
            <person name="Barry K."/>
            <person name="Liu P."/>
            <person name="Grigoriev I."/>
            <person name="Longcore J.E."/>
            <person name="James T.Y."/>
        </authorList>
    </citation>
    <scope>NUCLEOTIDE SEQUENCE</scope>
    <source>
        <strain evidence="14">JEL0476</strain>
    </source>
</reference>
<dbReference type="GO" id="GO:0004674">
    <property type="term" value="F:protein serine/threonine kinase activity"/>
    <property type="evidence" value="ECO:0007669"/>
    <property type="project" value="UniProtKB-KW"/>
</dbReference>
<proteinExistence type="inferred from homology"/>
<dbReference type="InterPro" id="IPR003152">
    <property type="entry name" value="FATC_dom"/>
</dbReference>
<dbReference type="PROSITE" id="PS51190">
    <property type="entry name" value="FATC"/>
    <property type="match status" value="1"/>
</dbReference>
<evidence type="ECO:0000256" key="7">
    <source>
        <dbReference type="ARBA" id="ARBA00047899"/>
    </source>
</evidence>
<sequence length="2696" mass="310029">MSKYIGELARYLLNAFPNDDSAAWVRKNSKVRLAIGNGLRPDIWEQFKSRFNIREIGEFYAATEGNLALFNHNTSVIGVGAVGKQGPLLAKFMGLKLVKFNHDTETPIRGKDGFCIECDANESGELLAPVITGDVSREFKGYLDEKATAKKLIKDVVVKGDTYFRSGDLLKKDLRGFYYFVDRIGDTFRWKGENVSTMEVAEAISKYPGVGEANVYGIQIPGFDGQPPMVSITPRENEKLDLSNLYSFLKPKLPSYALPLMDITGTFKHQKVELRKQGCDPTKITNEDLFWLNNGTYINFEYPVLELDAMLINESNQKAILNNIINDLRHKNDALKRKAADELIEIISTLYLEISNESFNKFINLLYKRIFELLNSDINDKISGIFALDKLIDFEGEKKSLKISRISKYLSMIFPHPDHRLSSYASIALGHLALLDQLSDFIEYEFKRAFQWLQQSDRSESKRYAAVLIIKELTINAPLIAAPHLLRILELIWIPFKDKSLIVREGSADALCACLGLINQNSNYRTITDFYNSIYENISFILKEKKDTDNLQGGFLALNEILKQRTFFTNVKYSKISELVMKFLEKDHSKDKLIKQSIFEVIPSLAAFDKENFAKNDLFNCMNFLLLQMEKDRDISPIYLSIGKISLAVGSFISPYLSQVLAQIKQGLTIGKRNNYSAQVENSIFLCIRSLSKACGPALTKYMHELLNNMFTNGLNQQLILTLRDLVQYIPPLLSSIQEHLLAWISFSLNGKKLRRSGFYRDDYSIILALNTLYSFDFSGQNYYRLLTECSFPFTDDDNINIRDSSISTSVKLLTLDPICYKTDEESMNKVEKVIQRLLTLGVTDLEPQIRIKIFFNLNETFDYHLAQPYNIRILLMALNDEVFKVRELAIEIFGRICVFDSNLLSPTFKKILLRYLNELAASTSRSKKEETAKLLKVLIISAKEIIIPYIDDILKNLLSLLRIEKNNSILMECCGELSKFGEKKVLKYINVLVPILIENLEDSTSTAKRSSALNVLAQLCYNTSFIVEPLIKYPQLLTILIKLLSADSNSAVQKNVIRIFGVLGAVDPYTHQVASQMYEKKENVTVSNLLPLSNALYYHSVAIVDEPPLNYLHSITIQTITFIFKVSGSECVQFLSLVIPSYLKTMKNCPSNLLESYFNQLGLLVSTVNREIAPYIKEILKITNEFFSTVNDDLNLMLSIFRLLESLKKIFDYDFKIYLPLILKDLLKVFEWDKNSNRFLSQKVLNLFSTFGCTLNEYLHLIIPTMIGLIEQSEVPIPFKECVLSTVSKLCEVLNFSEVASRIIHPILRLFETCNYYELASENATQDGTLALTSKTSMNRLKILGMNALCSLALSLKIDFLALKKYNMRHNNYESIIKKILDNEDIEYEIQISGQTATIQTLEEEIFIAEYQKKLPVNQLNLKKSWDCSQVSSKEGFINWFYRFVNELLKESPVQILRACSGLAQQHRGLAKDLFNSAFVSCWSELYDQFQDELVRSLETALTSVNSPSEIQYALLKLSEFMEQNGKPLPIARLDTLATFSTKTQSLAKALHYTELDLLDKFTLSPCDVVNDSIKILLDNLVFIHKELQQPDCEAGILTFANDYHRFHGCDIQFQSCKILRNYSEVANHFEKLNKWEESLLNYEKKYIEDPANVVATTGMIRCLQKLGEWEILADLAKKNWDKFNLDLQVYIAPTCCAAAWDVKDWKMLEIYLSAIPAEQNANSSFFNALLCIVKNSFAKSQSFIEKTRELISSELSSLLNDSYSRAYPLIVRAQILSELEEIIEYKKLDDNHNRRLLIRNNWSKRLNGCSKDVDVWQKIFKVRSIVLTPRDDIKTGIKFANLCRKNGKLNLSAKALKKLLCSETDDLYNLNIEKNAPKVVYTVLRHIWVSGGQLHALKELKRFTTFLEEAAQNHNFKNQKVLAKSYHLLGTWNTELQHNKWNETAIAEILVLYDRACKLLPNYKMHHTFAVANYQALSFYEKMKNNGFTNKQLIPTVVASIIGFFKAISLSEGNSLQDVLRLLTLWFKYGDKEEVNDSVSEGIKSVSTDTWLQVIPQLIARIYTPIGIVRRLVHQLFFDIGKFHPQALVYSVTVASKSNEISRKVAAESIMENLRVLAPSLVEQALIVSRELIRISILWEELWFTGIDFLRFFYNKYIIGIDEASRHYFKFKSIRGMFGVLEPLHQLLKKPETLQEISFSINYGIHLEQANDYCESYKIEKKEEDLVFAWNFYLQVFNGIRKQLPLLRNLDLSYVSPKLMKLTDLLVAVPGTYCGTGHEVVTISSFDADLTILLTKNRPRKLKLLGSDGKEYCFLLKGNEDLRLDERVMQLFGLVNTLLKRDSETFHRHLSIQKYAVIPLNHQSGLLRWITDCDTIHSLIEKYRKERAIDVSLEQHIVEKFCIMQKLEIFSEAEKLSTGHDLYKILWLTSKNSEHWLERRNNFSKTLAVMSMDWVTDICEFSLYIIDIYSFFRNNLMIERSTGVVIHIDFGDCFEVAMQREKYAEKVPFRYLTIFHIISKQNRRLTRMLYNVEITGVEGTFRITCEQTMRVLRENKESLMAVLEAFIYDPLINWFKEDLVNGKLKYIFPNFVIVEVVKEGLWNNDEEKNDAFSRSFPHTYRKICDEKKSVDLTNSRALGVIKRVSNKLSGRDFAENSTLGVNCQVNKLIRSAVLLENLCQAWTGWQPVRKIFMH</sequence>
<dbReference type="InterPro" id="IPR026683">
    <property type="entry name" value="TOR_cat"/>
</dbReference>
<dbReference type="PROSITE" id="PS50290">
    <property type="entry name" value="PI3_4_KINASE_3"/>
    <property type="match status" value="1"/>
</dbReference>
<dbReference type="PROSITE" id="PS51189">
    <property type="entry name" value="FAT"/>
    <property type="match status" value="1"/>
</dbReference>
<dbReference type="GO" id="GO:0031932">
    <property type="term" value="C:TORC2 complex"/>
    <property type="evidence" value="ECO:0007669"/>
    <property type="project" value="TreeGrafter"/>
</dbReference>
<dbReference type="Pfam" id="PF23593">
    <property type="entry name" value="HEAT_ATR"/>
    <property type="match status" value="1"/>
</dbReference>
<dbReference type="SMART" id="SM01346">
    <property type="entry name" value="DUF3385"/>
    <property type="match status" value="1"/>
</dbReference>
<dbReference type="Proteomes" id="UP001211065">
    <property type="component" value="Unassembled WGS sequence"/>
</dbReference>
<dbReference type="InterPro" id="IPR050517">
    <property type="entry name" value="DDR_Repair_Kinase"/>
</dbReference>
<dbReference type="SMART" id="SM00146">
    <property type="entry name" value="PI3Kc"/>
    <property type="match status" value="1"/>
</dbReference>
<comment type="catalytic activity">
    <reaction evidence="7 9">
        <text>L-threonyl-[protein] + ATP = O-phospho-L-threonyl-[protein] + ADP + H(+)</text>
        <dbReference type="Rhea" id="RHEA:46608"/>
        <dbReference type="Rhea" id="RHEA-COMP:11060"/>
        <dbReference type="Rhea" id="RHEA-COMP:11605"/>
        <dbReference type="ChEBI" id="CHEBI:15378"/>
        <dbReference type="ChEBI" id="CHEBI:30013"/>
        <dbReference type="ChEBI" id="CHEBI:30616"/>
        <dbReference type="ChEBI" id="CHEBI:61977"/>
        <dbReference type="ChEBI" id="CHEBI:456216"/>
        <dbReference type="EC" id="2.7.11.1"/>
    </reaction>
</comment>
<organism evidence="14 15">
    <name type="scientific">Clydaea vesicula</name>
    <dbReference type="NCBI Taxonomy" id="447962"/>
    <lineage>
        <taxon>Eukaryota</taxon>
        <taxon>Fungi</taxon>
        <taxon>Fungi incertae sedis</taxon>
        <taxon>Chytridiomycota</taxon>
        <taxon>Chytridiomycota incertae sedis</taxon>
        <taxon>Chytridiomycetes</taxon>
        <taxon>Lobulomycetales</taxon>
        <taxon>Lobulomycetaceae</taxon>
        <taxon>Clydaea</taxon>
    </lineage>
</organism>
<dbReference type="GO" id="GO:0005737">
    <property type="term" value="C:cytoplasm"/>
    <property type="evidence" value="ECO:0007669"/>
    <property type="project" value="TreeGrafter"/>
</dbReference>
<evidence type="ECO:0000256" key="4">
    <source>
        <dbReference type="ARBA" id="ARBA00022741"/>
    </source>
</evidence>
<feature type="domain" description="PI3K/PI4K catalytic" evidence="11">
    <location>
        <begin position="2288"/>
        <end position="2618"/>
    </location>
</feature>
<dbReference type="SMART" id="SM01345">
    <property type="entry name" value="Rapamycin_bind"/>
    <property type="match status" value="1"/>
</dbReference>
<evidence type="ECO:0000256" key="9">
    <source>
        <dbReference type="RuleBase" id="RU364109"/>
    </source>
</evidence>
<dbReference type="Gene3D" id="3.30.1010.10">
    <property type="entry name" value="Phosphatidylinositol 3-kinase Catalytic Subunit, Chain A, domain 4"/>
    <property type="match status" value="1"/>
</dbReference>
<dbReference type="InterPro" id="IPR014009">
    <property type="entry name" value="PIK_FAT"/>
</dbReference>
<evidence type="ECO:0000259" key="12">
    <source>
        <dbReference type="PROSITE" id="PS51189"/>
    </source>
</evidence>
<dbReference type="InterPro" id="IPR011989">
    <property type="entry name" value="ARM-like"/>
</dbReference>
<keyword evidence="10" id="KW-0175">Coiled coil</keyword>
<evidence type="ECO:0000313" key="14">
    <source>
        <dbReference type="EMBL" id="KAJ3228212.1"/>
    </source>
</evidence>
<dbReference type="Pfam" id="PF11865">
    <property type="entry name" value="mTOR_dom"/>
    <property type="match status" value="1"/>
</dbReference>
<protein>
    <recommendedName>
        <fullName evidence="9">Serine/threonine-protein kinase TOR</fullName>
        <ecNumber evidence="9">2.7.11.1</ecNumber>
    </recommendedName>
</protein>
<feature type="domain" description="FAT" evidence="12">
    <location>
        <begin position="1537"/>
        <end position="2100"/>
    </location>
</feature>
<dbReference type="Pfam" id="PF02259">
    <property type="entry name" value="FAT"/>
    <property type="match status" value="1"/>
</dbReference>
<dbReference type="GO" id="GO:0016242">
    <property type="term" value="P:negative regulation of macroautophagy"/>
    <property type="evidence" value="ECO:0007669"/>
    <property type="project" value="TreeGrafter"/>
</dbReference>
<keyword evidence="15" id="KW-1185">Reference proteome</keyword>
<dbReference type="PANTHER" id="PTHR11139">
    <property type="entry name" value="ATAXIA TELANGIECTASIA MUTATED ATM -RELATED"/>
    <property type="match status" value="1"/>
</dbReference>
<dbReference type="SUPFAM" id="SSF47212">
    <property type="entry name" value="FKBP12-rapamycin-binding domain of FKBP-rapamycin-associated protein (FRAP)"/>
    <property type="match status" value="1"/>
</dbReference>
<feature type="domain" description="FATC" evidence="13">
    <location>
        <begin position="2659"/>
        <end position="2691"/>
    </location>
</feature>
<evidence type="ECO:0000256" key="10">
    <source>
        <dbReference type="SAM" id="Coils"/>
    </source>
</evidence>
<keyword evidence="6 9" id="KW-0067">ATP-binding</keyword>
<dbReference type="EC" id="2.7.11.1" evidence="9"/>